<dbReference type="Gene3D" id="1.10.260.40">
    <property type="entry name" value="lambda repressor-like DNA-binding domains"/>
    <property type="match status" value="1"/>
</dbReference>
<dbReference type="RefSeq" id="WP_184813775.1">
    <property type="nucleotide sequence ID" value="NZ_JACHJQ010000006.1"/>
</dbReference>
<reference evidence="3 4" key="1">
    <citation type="submission" date="2020-08" db="EMBL/GenBank/DDBJ databases">
        <title>Genomic Encyclopedia of Type Strains, Phase III (KMG-III): the genomes of soil and plant-associated and newly described type strains.</title>
        <authorList>
            <person name="Whitman W."/>
        </authorList>
    </citation>
    <scope>NUCLEOTIDE SEQUENCE [LARGE SCALE GENOMIC DNA]</scope>
    <source>
        <strain evidence="3 4">CECT 8960</strain>
    </source>
</reference>
<dbReference type="InterPro" id="IPR019734">
    <property type="entry name" value="TPR_rpt"/>
</dbReference>
<feature type="repeat" description="TPR" evidence="1">
    <location>
        <begin position="557"/>
        <end position="590"/>
    </location>
</feature>
<dbReference type="PRINTS" id="PR00364">
    <property type="entry name" value="DISEASERSIST"/>
</dbReference>
<dbReference type="Gene3D" id="3.40.50.300">
    <property type="entry name" value="P-loop containing nucleotide triphosphate hydrolases"/>
    <property type="match status" value="1"/>
</dbReference>
<dbReference type="InterPro" id="IPR011990">
    <property type="entry name" value="TPR-like_helical_dom_sf"/>
</dbReference>
<accession>A0A7W7VGT7</accession>
<dbReference type="GO" id="GO:0043531">
    <property type="term" value="F:ADP binding"/>
    <property type="evidence" value="ECO:0007669"/>
    <property type="project" value="InterPro"/>
</dbReference>
<dbReference type="PANTHER" id="PTHR47691">
    <property type="entry name" value="REGULATOR-RELATED"/>
    <property type="match status" value="1"/>
</dbReference>
<dbReference type="SMART" id="SM00530">
    <property type="entry name" value="HTH_XRE"/>
    <property type="match status" value="1"/>
</dbReference>
<keyword evidence="4" id="KW-1185">Reference proteome</keyword>
<feature type="domain" description="HTH cro/C1-type" evidence="2">
    <location>
        <begin position="9"/>
        <end position="63"/>
    </location>
</feature>
<dbReference type="SUPFAM" id="SSF52540">
    <property type="entry name" value="P-loop containing nucleoside triphosphate hydrolases"/>
    <property type="match status" value="1"/>
</dbReference>
<dbReference type="CDD" id="cd00093">
    <property type="entry name" value="HTH_XRE"/>
    <property type="match status" value="1"/>
</dbReference>
<organism evidence="3 4">
    <name type="scientific">Actinophytocola algeriensis</name>
    <dbReference type="NCBI Taxonomy" id="1768010"/>
    <lineage>
        <taxon>Bacteria</taxon>
        <taxon>Bacillati</taxon>
        <taxon>Actinomycetota</taxon>
        <taxon>Actinomycetes</taxon>
        <taxon>Pseudonocardiales</taxon>
        <taxon>Pseudonocardiaceae</taxon>
    </lineage>
</organism>
<sequence>MDSSFPDLLREHRVAAGLTQEALAERALLSSQAVGALERGDRRFPRRDTVVRIADALGLHDEAREAFVAAAPSRGGSPRHSAAPWHRPQELPADTFGFIGRTDELAELDRGFATAVVAVCGTAGVGKTALAVHWAHWVAAAFPDGQLYLDLRGYGPDQPLDPAAALTALLRSLGLGSADIPHEQAERANRYRTLLAERKLLVLLDNARDFEQIRDLLPGTPGSLAVVTSRDVLGELTVRHGAHRVTLDALTTAEAHQLLRVHIGPRVDEEPAAAAALVEQCARLPLALRIAAQLAATRPATTMATLVGELHDEQDRLALLDTGGPHGSAGAVLSWSYRHLPAEAARLFRLLAVHPGRHVDAHAAAALLDTPLGPARAVIAMLARAHLLREARPGRYDMHDLLRAYAASLPHDEPAAPARLADYYLRAAAVAMHEFAPFDRALRPPVPAGFAPAFPDRAAALAWLDDERANLVAVGTRTHSVLFSRVLYRYLSIGAHYQEADALHSAALRSATPAERGDALVTYGVVLWRLGRLDEALAHYEEALTLLRAAGDREGEARALVNQGLTYRWLGRFEEALECHRRAVDHLARTGDGWREARVRDNLGLVHHSLSQYEEALEQQERALALYRAADDPYGEAGVRSNLGVTCARLGRHAEALDHLERALASLRAVGDRRGEAETLNDLGTTLLAVGQRAEAAERHRQALTLADAIGDRHEHGRAVEGLRLTR</sequence>
<name>A0A7W7VGT7_9PSEU</name>
<dbReference type="SMART" id="SM00028">
    <property type="entry name" value="TPR"/>
    <property type="match status" value="5"/>
</dbReference>
<proteinExistence type="predicted"/>
<dbReference type="Proteomes" id="UP000520767">
    <property type="component" value="Unassembled WGS sequence"/>
</dbReference>
<feature type="repeat" description="TPR" evidence="1">
    <location>
        <begin position="517"/>
        <end position="550"/>
    </location>
</feature>
<dbReference type="Pfam" id="PF13560">
    <property type="entry name" value="HTH_31"/>
    <property type="match status" value="1"/>
</dbReference>
<dbReference type="Pfam" id="PF13424">
    <property type="entry name" value="TPR_12"/>
    <property type="match status" value="2"/>
</dbReference>
<feature type="repeat" description="TPR" evidence="1">
    <location>
        <begin position="597"/>
        <end position="630"/>
    </location>
</feature>
<evidence type="ECO:0000256" key="1">
    <source>
        <dbReference type="PROSITE-ProRule" id="PRU00339"/>
    </source>
</evidence>
<dbReference type="SUPFAM" id="SSF48452">
    <property type="entry name" value="TPR-like"/>
    <property type="match status" value="1"/>
</dbReference>
<dbReference type="Pfam" id="PF13374">
    <property type="entry name" value="TPR_10"/>
    <property type="match status" value="1"/>
</dbReference>
<evidence type="ECO:0000313" key="4">
    <source>
        <dbReference type="Proteomes" id="UP000520767"/>
    </source>
</evidence>
<dbReference type="PROSITE" id="PS50005">
    <property type="entry name" value="TPR"/>
    <property type="match status" value="3"/>
</dbReference>
<dbReference type="AlphaFoldDB" id="A0A7W7VGT7"/>
<keyword evidence="1" id="KW-0802">TPR repeat</keyword>
<dbReference type="PANTHER" id="PTHR47691:SF3">
    <property type="entry name" value="HTH-TYPE TRANSCRIPTIONAL REGULATOR RV0890C-RELATED"/>
    <property type="match status" value="1"/>
</dbReference>
<dbReference type="InterPro" id="IPR001387">
    <property type="entry name" value="Cro/C1-type_HTH"/>
</dbReference>
<dbReference type="InterPro" id="IPR027417">
    <property type="entry name" value="P-loop_NTPase"/>
</dbReference>
<evidence type="ECO:0000259" key="2">
    <source>
        <dbReference type="PROSITE" id="PS50943"/>
    </source>
</evidence>
<evidence type="ECO:0000313" key="3">
    <source>
        <dbReference type="EMBL" id="MBB4909706.1"/>
    </source>
</evidence>
<dbReference type="PROSITE" id="PS50943">
    <property type="entry name" value="HTH_CROC1"/>
    <property type="match status" value="1"/>
</dbReference>
<gene>
    <name evidence="3" type="ORF">FHR82_005964</name>
</gene>
<comment type="caution">
    <text evidence="3">The sequence shown here is derived from an EMBL/GenBank/DDBJ whole genome shotgun (WGS) entry which is preliminary data.</text>
</comment>
<dbReference type="EMBL" id="JACHJQ010000006">
    <property type="protein sequence ID" value="MBB4909706.1"/>
    <property type="molecule type" value="Genomic_DNA"/>
</dbReference>
<dbReference type="SUPFAM" id="SSF47413">
    <property type="entry name" value="lambda repressor-like DNA-binding domains"/>
    <property type="match status" value="1"/>
</dbReference>
<dbReference type="InterPro" id="IPR010982">
    <property type="entry name" value="Lambda_DNA-bd_dom_sf"/>
</dbReference>
<dbReference type="GO" id="GO:0003677">
    <property type="term" value="F:DNA binding"/>
    <property type="evidence" value="ECO:0007669"/>
    <property type="project" value="InterPro"/>
</dbReference>
<dbReference type="Gene3D" id="1.25.40.10">
    <property type="entry name" value="Tetratricopeptide repeat domain"/>
    <property type="match status" value="1"/>
</dbReference>
<protein>
    <submittedName>
        <fullName evidence="3">Tetratricopeptide (TPR) repeat protein/transcriptional regulator with XRE-family HTH domain</fullName>
    </submittedName>
</protein>